<evidence type="ECO:0000256" key="4">
    <source>
        <dbReference type="ARBA" id="ARBA00022801"/>
    </source>
</evidence>
<keyword evidence="9" id="KW-1185">Reference proteome</keyword>
<dbReference type="InterPro" id="IPR006674">
    <property type="entry name" value="HD_domain"/>
</dbReference>
<reference evidence="8 9" key="1">
    <citation type="submission" date="2018-05" db="EMBL/GenBank/DDBJ databases">
        <title>Genomic analysis of Gracilibacillus dipsosauri DD1 reveals novel features of a salt-tolerant amylase.</title>
        <authorList>
            <person name="Deutch C.E."/>
            <person name="Yang S."/>
        </authorList>
    </citation>
    <scope>NUCLEOTIDE SEQUENCE [LARGE SCALE GENOMIC DNA]</scope>
    <source>
        <strain evidence="8 9">DD1</strain>
    </source>
</reference>
<evidence type="ECO:0000313" key="8">
    <source>
        <dbReference type="EMBL" id="PWU68422.1"/>
    </source>
</evidence>
<keyword evidence="2" id="KW-0479">Metal-binding</keyword>
<dbReference type="InterPro" id="IPR005249">
    <property type="entry name" value="YqeK"/>
</dbReference>
<dbReference type="InterPro" id="IPR003607">
    <property type="entry name" value="HD/PDEase_dom"/>
</dbReference>
<keyword evidence="4" id="KW-0378">Hydrolase</keyword>
<evidence type="ECO:0000256" key="3">
    <source>
        <dbReference type="ARBA" id="ARBA00022741"/>
    </source>
</evidence>
<dbReference type="AlphaFoldDB" id="A0A317KY14"/>
<dbReference type="Proteomes" id="UP000245624">
    <property type="component" value="Unassembled WGS sequence"/>
</dbReference>
<dbReference type="Pfam" id="PF01966">
    <property type="entry name" value="HD"/>
    <property type="match status" value="1"/>
</dbReference>
<proteinExistence type="predicted"/>
<protein>
    <recommendedName>
        <fullName evidence="1">bis(5'-nucleosyl)-tetraphosphatase (symmetrical)</fullName>
        <ecNumber evidence="1">3.6.1.41</ecNumber>
    </recommendedName>
</protein>
<gene>
    <name evidence="8" type="ORF">DLJ74_08230</name>
</gene>
<keyword evidence="5" id="KW-0408">Iron</keyword>
<accession>A0A317KY14</accession>
<dbReference type="EC" id="3.6.1.41" evidence="1"/>
<dbReference type="PANTHER" id="PTHR35795">
    <property type="entry name" value="SLR1885 PROTEIN"/>
    <property type="match status" value="1"/>
</dbReference>
<dbReference type="EMBL" id="QGTD01000008">
    <property type="protein sequence ID" value="PWU68422.1"/>
    <property type="molecule type" value="Genomic_DNA"/>
</dbReference>
<evidence type="ECO:0000256" key="5">
    <source>
        <dbReference type="ARBA" id="ARBA00023004"/>
    </source>
</evidence>
<dbReference type="InterPro" id="IPR051094">
    <property type="entry name" value="Diverse_Catalytic_Enzymes"/>
</dbReference>
<name>A0A317KY14_9BACI</name>
<feature type="domain" description="HD" evidence="7">
    <location>
        <begin position="18"/>
        <end position="132"/>
    </location>
</feature>
<dbReference type="NCBIfam" id="TIGR00488">
    <property type="entry name" value="bis(5'-nucleosyl)-tetraphosphatase (symmetrical) YqeK"/>
    <property type="match status" value="1"/>
</dbReference>
<dbReference type="RefSeq" id="WP_054859215.1">
    <property type="nucleotide sequence ID" value="NZ_JAJUIE010000014.1"/>
</dbReference>
<evidence type="ECO:0000259" key="7">
    <source>
        <dbReference type="PROSITE" id="PS51831"/>
    </source>
</evidence>
<dbReference type="Gene3D" id="1.10.3210.10">
    <property type="entry name" value="Hypothetical protein af1432"/>
    <property type="match status" value="1"/>
</dbReference>
<evidence type="ECO:0000256" key="6">
    <source>
        <dbReference type="ARBA" id="ARBA00049417"/>
    </source>
</evidence>
<dbReference type="GO" id="GO:0046872">
    <property type="term" value="F:metal ion binding"/>
    <property type="evidence" value="ECO:0007669"/>
    <property type="project" value="UniProtKB-KW"/>
</dbReference>
<evidence type="ECO:0000256" key="1">
    <source>
        <dbReference type="ARBA" id="ARBA00012506"/>
    </source>
</evidence>
<dbReference type="CDD" id="cd00077">
    <property type="entry name" value="HDc"/>
    <property type="match status" value="1"/>
</dbReference>
<evidence type="ECO:0000313" key="9">
    <source>
        <dbReference type="Proteomes" id="UP000245624"/>
    </source>
</evidence>
<comment type="catalytic activity">
    <reaction evidence="6">
        <text>P(1),P(4)-bis(5'-adenosyl) tetraphosphate + H2O = 2 ADP + 2 H(+)</text>
        <dbReference type="Rhea" id="RHEA:24252"/>
        <dbReference type="ChEBI" id="CHEBI:15377"/>
        <dbReference type="ChEBI" id="CHEBI:15378"/>
        <dbReference type="ChEBI" id="CHEBI:58141"/>
        <dbReference type="ChEBI" id="CHEBI:456216"/>
        <dbReference type="EC" id="3.6.1.41"/>
    </reaction>
</comment>
<dbReference type="SMART" id="SM00471">
    <property type="entry name" value="HDc"/>
    <property type="match status" value="1"/>
</dbReference>
<dbReference type="NCBIfam" id="TIGR00277">
    <property type="entry name" value="HDIG"/>
    <property type="match status" value="1"/>
</dbReference>
<dbReference type="SUPFAM" id="SSF109604">
    <property type="entry name" value="HD-domain/PDEase-like"/>
    <property type="match status" value="1"/>
</dbReference>
<organism evidence="8 9">
    <name type="scientific">Gracilibacillus dipsosauri</name>
    <dbReference type="NCBI Taxonomy" id="178340"/>
    <lineage>
        <taxon>Bacteria</taxon>
        <taxon>Bacillati</taxon>
        <taxon>Bacillota</taxon>
        <taxon>Bacilli</taxon>
        <taxon>Bacillales</taxon>
        <taxon>Bacillaceae</taxon>
        <taxon>Gracilibacillus</taxon>
    </lineage>
</organism>
<dbReference type="PANTHER" id="PTHR35795:SF1">
    <property type="entry name" value="BIS(5'-NUCLEOSYL)-TETRAPHOSPHATASE, SYMMETRICAL"/>
    <property type="match status" value="1"/>
</dbReference>
<dbReference type="OrthoDB" id="9782134at2"/>
<dbReference type="PROSITE" id="PS51831">
    <property type="entry name" value="HD"/>
    <property type="match status" value="1"/>
</dbReference>
<dbReference type="GO" id="GO:0008803">
    <property type="term" value="F:bis(5'-nucleosyl)-tetraphosphatase (symmetrical) activity"/>
    <property type="evidence" value="ECO:0007669"/>
    <property type="project" value="UniProtKB-EC"/>
</dbReference>
<dbReference type="InterPro" id="IPR006675">
    <property type="entry name" value="HDIG_dom"/>
</dbReference>
<dbReference type="GO" id="GO:0000166">
    <property type="term" value="F:nucleotide binding"/>
    <property type="evidence" value="ECO:0007669"/>
    <property type="project" value="UniProtKB-KW"/>
</dbReference>
<sequence length="192" mass="22349">MERKQALALVKEQLRPKRYEHTVRVTDTAISLARHYKLDVKKIEIAAIFHDYAKYRNPNEMKRWVLSEKLPQDLLEYGPELLHGPVGSIMIEKEVGIKDPEIQSAIYYHTTGKRNMSLFDQIIFIADYIEPGRSFPGVEEVRSVVYHDINKACWLAARNTIEFLMEHEQPIYPDTFQLYNEGLVKTGRNVNG</sequence>
<comment type="caution">
    <text evidence="8">The sequence shown here is derived from an EMBL/GenBank/DDBJ whole genome shotgun (WGS) entry which is preliminary data.</text>
</comment>
<keyword evidence="3" id="KW-0547">Nucleotide-binding</keyword>
<evidence type="ECO:0000256" key="2">
    <source>
        <dbReference type="ARBA" id="ARBA00022723"/>
    </source>
</evidence>